<keyword evidence="3" id="KW-1185">Reference proteome</keyword>
<feature type="region of interest" description="Disordered" evidence="1">
    <location>
        <begin position="325"/>
        <end position="350"/>
    </location>
</feature>
<dbReference type="GO" id="GO:0003700">
    <property type="term" value="F:DNA-binding transcription factor activity"/>
    <property type="evidence" value="ECO:0007669"/>
    <property type="project" value="InterPro"/>
</dbReference>
<dbReference type="SUPFAM" id="SSF88946">
    <property type="entry name" value="Sigma2 domain of RNA polymerase sigma factors"/>
    <property type="match status" value="1"/>
</dbReference>
<dbReference type="KEGG" id="smon:AWR27_03835"/>
<proteinExistence type="predicted"/>
<dbReference type="Proteomes" id="UP000187941">
    <property type="component" value="Chromosome"/>
</dbReference>
<dbReference type="STRING" id="1178516.AWR27_03835"/>
<dbReference type="GO" id="GO:0006352">
    <property type="term" value="P:DNA-templated transcription initiation"/>
    <property type="evidence" value="ECO:0007669"/>
    <property type="project" value="InterPro"/>
</dbReference>
<dbReference type="AlphaFoldDB" id="A0A1P9WT23"/>
<evidence type="ECO:0000256" key="1">
    <source>
        <dbReference type="SAM" id="MobiDB-lite"/>
    </source>
</evidence>
<evidence type="ECO:0000313" key="3">
    <source>
        <dbReference type="Proteomes" id="UP000187941"/>
    </source>
</evidence>
<reference evidence="2 3" key="1">
    <citation type="submission" date="2016-01" db="EMBL/GenBank/DDBJ databases">
        <authorList>
            <person name="Oliw E.H."/>
        </authorList>
    </citation>
    <scope>NUCLEOTIDE SEQUENCE [LARGE SCALE GENOMIC DNA]</scope>
    <source>
        <strain evidence="2 3">DY10</strain>
    </source>
</reference>
<accession>A0A1P9WT23</accession>
<protein>
    <submittedName>
        <fullName evidence="2">Uncharacterized protein</fullName>
    </submittedName>
</protein>
<name>A0A1P9WT23_9BACT</name>
<organism evidence="2 3">
    <name type="scientific">Spirosoma montaniterrae</name>
    <dbReference type="NCBI Taxonomy" id="1178516"/>
    <lineage>
        <taxon>Bacteria</taxon>
        <taxon>Pseudomonadati</taxon>
        <taxon>Bacteroidota</taxon>
        <taxon>Cytophagia</taxon>
        <taxon>Cytophagales</taxon>
        <taxon>Cytophagaceae</taxon>
        <taxon>Spirosoma</taxon>
    </lineage>
</organism>
<gene>
    <name evidence="2" type="ORF">AWR27_03835</name>
</gene>
<dbReference type="RefSeq" id="WP_077129985.1">
    <property type="nucleotide sequence ID" value="NZ_CP014263.1"/>
</dbReference>
<dbReference type="InterPro" id="IPR013325">
    <property type="entry name" value="RNA_pol_sigma_r2"/>
</dbReference>
<feature type="compositionally biased region" description="Basic and acidic residues" evidence="1">
    <location>
        <begin position="325"/>
        <end position="337"/>
    </location>
</feature>
<dbReference type="EMBL" id="CP014263">
    <property type="protein sequence ID" value="AQG78546.1"/>
    <property type="molecule type" value="Genomic_DNA"/>
</dbReference>
<evidence type="ECO:0000313" key="2">
    <source>
        <dbReference type="EMBL" id="AQG78546.1"/>
    </source>
</evidence>
<sequence>MSDSSVAHALAKGIRAGFKAEQTLTEQVIEPLIAEARTTYGLAHTKATTLAWRAAKAVIRSLRHTDGWQSNMLGRMLHDQIETDRFQRDAIDDQTLARYTQPLDRYINWYVTTYIPDAGDDYKADIRQEVIARFYSQLKKPGFVLESTASTLLIGIAMRTIWSLGRKRKTQQKRSVIADSQLNKLQTNEIQLRERFNFYRLAYRHIATQLMDMDDVCQTIILQRYGIDQHRIGEFAQLTEQPPLLTEDEFDTLFNVAFSPTAKGRKLKDIAGDVGISPKQISDKHLACLDQLVRKVTPALLNARLHSQYGRLVKQQMETRLTEANARKQKEQAEKQRYAARRQSGPNLAH</sequence>